<evidence type="ECO:0000313" key="2">
    <source>
        <dbReference type="EMBL" id="DAA03207.1"/>
    </source>
</evidence>
<protein>
    <submittedName>
        <fullName evidence="2">HDC17336</fullName>
    </submittedName>
</protein>
<gene>
    <name evidence="2" type="ORF">HDC17336</name>
</gene>
<reference evidence="2" key="1">
    <citation type="journal article" date="2003" name="Genome Biol.">
        <title>An integrated gene annotation and transcriptional profiling approach towards the full gene content of the Drosophila genome.</title>
        <authorList>
            <person name="Hild M."/>
            <person name="Beckmann B."/>
            <person name="Haas S.A."/>
            <person name="Koch B."/>
            <person name="Solovyev V."/>
            <person name="Busold C."/>
            <person name="Fellenberg K."/>
            <person name="Boutros M."/>
            <person name="Vingron M."/>
            <person name="Sauer F."/>
            <person name="Hoheisel J.D."/>
            <person name="Paro R."/>
        </authorList>
    </citation>
    <scope>NUCLEOTIDE SEQUENCE</scope>
</reference>
<name>Q6IIQ9_DROME</name>
<proteinExistence type="predicted"/>
<dbReference type="EMBL" id="BK003007">
    <property type="protein sequence ID" value="DAA03207.1"/>
    <property type="molecule type" value="Genomic_DNA"/>
</dbReference>
<keyword evidence="1" id="KW-0732">Signal</keyword>
<evidence type="ECO:0000256" key="1">
    <source>
        <dbReference type="SAM" id="SignalP"/>
    </source>
</evidence>
<sequence length="122" mass="13211">MQRVALLTLLSLSGNGLLQWQASGSAVSLLVWETPCRTPAIHCLLKRCVTVNVTQPFRTPASPSESPPSDSPNPFRIHVLLWTWHAYSSVSELKCHLEFGARFSTTGRNGGGGGGSMDWSSD</sequence>
<organism evidence="2">
    <name type="scientific">Drosophila melanogaster</name>
    <name type="common">Fruit fly</name>
    <dbReference type="NCBI Taxonomy" id="7227"/>
    <lineage>
        <taxon>Eukaryota</taxon>
        <taxon>Metazoa</taxon>
        <taxon>Ecdysozoa</taxon>
        <taxon>Arthropoda</taxon>
        <taxon>Hexapoda</taxon>
        <taxon>Insecta</taxon>
        <taxon>Pterygota</taxon>
        <taxon>Neoptera</taxon>
        <taxon>Endopterygota</taxon>
        <taxon>Diptera</taxon>
        <taxon>Brachycera</taxon>
        <taxon>Muscomorpha</taxon>
        <taxon>Ephydroidea</taxon>
        <taxon>Drosophilidae</taxon>
        <taxon>Drosophila</taxon>
        <taxon>Sophophora</taxon>
    </lineage>
</organism>
<accession>Q6IIQ9</accession>
<dbReference type="AlphaFoldDB" id="Q6IIQ9"/>
<feature type="chain" id="PRO_5004275288" evidence="1">
    <location>
        <begin position="19"/>
        <end position="122"/>
    </location>
</feature>
<feature type="signal peptide" evidence="1">
    <location>
        <begin position="1"/>
        <end position="18"/>
    </location>
</feature>